<dbReference type="STRING" id="109895.A0A507E0A6"/>
<dbReference type="PROSITE" id="PS51192">
    <property type="entry name" value="HELICASE_ATP_BIND_1"/>
    <property type="match status" value="1"/>
</dbReference>
<evidence type="ECO:0000256" key="6">
    <source>
        <dbReference type="RuleBase" id="RU000492"/>
    </source>
</evidence>
<dbReference type="GO" id="GO:0016787">
    <property type="term" value="F:hydrolase activity"/>
    <property type="evidence" value="ECO:0007669"/>
    <property type="project" value="UniProtKB-KW"/>
</dbReference>
<dbReference type="GO" id="GO:0003724">
    <property type="term" value="F:RNA helicase activity"/>
    <property type="evidence" value="ECO:0007669"/>
    <property type="project" value="UniProtKB-EC"/>
</dbReference>
<feature type="region of interest" description="Disordered" evidence="7">
    <location>
        <begin position="555"/>
        <end position="648"/>
    </location>
</feature>
<dbReference type="SMART" id="SM00487">
    <property type="entry name" value="DEXDc"/>
    <property type="match status" value="1"/>
</dbReference>
<feature type="domain" description="Helicase C-terminal" evidence="9">
    <location>
        <begin position="366"/>
        <end position="527"/>
    </location>
</feature>
<dbReference type="InterPro" id="IPR027417">
    <property type="entry name" value="P-loop_NTPase"/>
</dbReference>
<dbReference type="Pfam" id="PF00271">
    <property type="entry name" value="Helicase_C"/>
    <property type="match status" value="1"/>
</dbReference>
<evidence type="ECO:0000256" key="5">
    <source>
        <dbReference type="ARBA" id="ARBA00022840"/>
    </source>
</evidence>
<dbReference type="PANTHER" id="PTHR47958">
    <property type="entry name" value="ATP-DEPENDENT RNA HELICASE DBP3"/>
    <property type="match status" value="1"/>
</dbReference>
<evidence type="ECO:0000259" key="8">
    <source>
        <dbReference type="PROSITE" id="PS51192"/>
    </source>
</evidence>
<reference evidence="10 11" key="1">
    <citation type="journal article" date="2019" name="Sci. Rep.">
        <title>Comparative genomics of chytrid fungi reveal insights into the obligate biotrophic and pathogenic lifestyle of Synchytrium endobioticum.</title>
        <authorList>
            <person name="van de Vossenberg B.T.L.H."/>
            <person name="Warris S."/>
            <person name="Nguyen H.D.T."/>
            <person name="van Gent-Pelzer M.P.E."/>
            <person name="Joly D.L."/>
            <person name="van de Geest H.C."/>
            <person name="Bonants P.J.M."/>
            <person name="Smith D.S."/>
            <person name="Levesque C.A."/>
            <person name="van der Lee T.A.J."/>
        </authorList>
    </citation>
    <scope>NUCLEOTIDE SEQUENCE [LARGE SCALE GENOMIC DNA]</scope>
    <source>
        <strain evidence="10 11">CBS 809.83</strain>
    </source>
</reference>
<keyword evidence="2 6" id="KW-0547">Nucleotide-binding</keyword>
<dbReference type="Gene3D" id="3.40.50.300">
    <property type="entry name" value="P-loop containing nucleotide triphosphate hydrolases"/>
    <property type="match status" value="2"/>
</dbReference>
<dbReference type="InterPro" id="IPR001650">
    <property type="entry name" value="Helicase_C-like"/>
</dbReference>
<dbReference type="SMART" id="SM00490">
    <property type="entry name" value="HELICc"/>
    <property type="match status" value="1"/>
</dbReference>
<dbReference type="GO" id="GO:0003676">
    <property type="term" value="F:nucleic acid binding"/>
    <property type="evidence" value="ECO:0007669"/>
    <property type="project" value="InterPro"/>
</dbReference>
<name>A0A507E0A6_9FUNG</name>
<feature type="compositionally biased region" description="Gly residues" evidence="7">
    <location>
        <begin position="562"/>
        <end position="574"/>
    </location>
</feature>
<evidence type="ECO:0000256" key="3">
    <source>
        <dbReference type="ARBA" id="ARBA00022801"/>
    </source>
</evidence>
<dbReference type="InterPro" id="IPR014001">
    <property type="entry name" value="Helicase_ATP-bd"/>
</dbReference>
<proteinExistence type="inferred from homology"/>
<feature type="domain" description="Helicase ATP-binding" evidence="8">
    <location>
        <begin position="169"/>
        <end position="355"/>
    </location>
</feature>
<sequence length="648" mass="69825">MSGWDTNGPNDDPVADGEWGATPAAGNGDAPMNQDDASPAWGTENTDGGPAVDAAAAARAAETRAHKFGTAEEIVVPGPDEITWLAQGQRWEEGVSDESIHNALYKQSVVNAGIHFEDIGKVKVGVQGGDKPSPITSFEDIPDMNPLLHKNIKEHMRYKEPTPIQRAAIPILLSGRDVVATAQTGSGKTAAYFIPMILKMLKRGKPEEKGFVFNKTAEPQALVIVPTRELAAQIQHEARKFAYMSWIRPVSIYGGAQTKVLMNELDRGCDILIATPGKLLDFLDRGKVSLRCIKHLVIDEADRLFELGFDQDILRICKGYDMPQDESKRVALFSATFPKAIRGFAGQFVGDCLLVTVGRVGVVPNDINQKIILVQENEKRKALLDILYEQDAGLTLIFVNGIRTADNLDDTLFNLGFPVTSIHGKRSQAERESSISAFRANKMPILVATDVAARGLDIPNIVHVINYDMPKDIDDYIHRIGRTARVGNVGMSTSFFTEEGDADVGPGLVRILKQTNQEVPDFLQQYDESEEDGAEPMAVDELKEEDLDAELPEGYLPLGEKSAGGGGGSGGGADWDGNDNDIHAEGGGAEGADWDGNDNDIHAEGGGAEGGDAWRGGEDAWRGEQNTNDAAAEHNTNETAAEGGGSGW</sequence>
<dbReference type="PROSITE" id="PS00039">
    <property type="entry name" value="DEAD_ATP_HELICASE"/>
    <property type="match status" value="1"/>
</dbReference>
<keyword evidence="11" id="KW-1185">Reference proteome</keyword>
<gene>
    <name evidence="10" type="ORF">PhCBS80983_g03790</name>
</gene>
<dbReference type="PROSITE" id="PS51194">
    <property type="entry name" value="HELICASE_CTER"/>
    <property type="match status" value="1"/>
</dbReference>
<comment type="similarity">
    <text evidence="6">Belongs to the DEAD box helicase family.</text>
</comment>
<evidence type="ECO:0000256" key="2">
    <source>
        <dbReference type="ARBA" id="ARBA00022741"/>
    </source>
</evidence>
<evidence type="ECO:0000313" key="10">
    <source>
        <dbReference type="EMBL" id="TPX57509.1"/>
    </source>
</evidence>
<evidence type="ECO:0000256" key="1">
    <source>
        <dbReference type="ARBA" id="ARBA00012552"/>
    </source>
</evidence>
<dbReference type="SUPFAM" id="SSF52540">
    <property type="entry name" value="P-loop containing nucleoside triphosphate hydrolases"/>
    <property type="match status" value="1"/>
</dbReference>
<dbReference type="FunFam" id="3.40.50.300:FF:000008">
    <property type="entry name" value="ATP-dependent RNA helicase RhlB"/>
    <property type="match status" value="1"/>
</dbReference>
<keyword evidence="5 6" id="KW-0067">ATP-binding</keyword>
<dbReference type="Pfam" id="PF00270">
    <property type="entry name" value="DEAD"/>
    <property type="match status" value="1"/>
</dbReference>
<protein>
    <recommendedName>
        <fullName evidence="1">RNA helicase</fullName>
        <ecNumber evidence="1">3.6.4.13</ecNumber>
    </recommendedName>
</protein>
<dbReference type="GO" id="GO:0005524">
    <property type="term" value="F:ATP binding"/>
    <property type="evidence" value="ECO:0007669"/>
    <property type="project" value="UniProtKB-KW"/>
</dbReference>
<dbReference type="InterPro" id="IPR000629">
    <property type="entry name" value="RNA-helicase_DEAD-box_CS"/>
</dbReference>
<dbReference type="EC" id="3.6.4.13" evidence="1"/>
<comment type="caution">
    <text evidence="10">The sequence shown here is derived from an EMBL/GenBank/DDBJ whole genome shotgun (WGS) entry which is preliminary data.</text>
</comment>
<dbReference type="CDD" id="cd18787">
    <property type="entry name" value="SF2_C_DEAD"/>
    <property type="match status" value="1"/>
</dbReference>
<evidence type="ECO:0000313" key="11">
    <source>
        <dbReference type="Proteomes" id="UP000318582"/>
    </source>
</evidence>
<evidence type="ECO:0000256" key="4">
    <source>
        <dbReference type="ARBA" id="ARBA00022806"/>
    </source>
</evidence>
<feature type="region of interest" description="Disordered" evidence="7">
    <location>
        <begin position="1"/>
        <end position="50"/>
    </location>
</feature>
<organism evidence="10 11">
    <name type="scientific">Powellomyces hirtus</name>
    <dbReference type="NCBI Taxonomy" id="109895"/>
    <lineage>
        <taxon>Eukaryota</taxon>
        <taxon>Fungi</taxon>
        <taxon>Fungi incertae sedis</taxon>
        <taxon>Chytridiomycota</taxon>
        <taxon>Chytridiomycota incertae sedis</taxon>
        <taxon>Chytridiomycetes</taxon>
        <taxon>Spizellomycetales</taxon>
        <taxon>Powellomycetaceae</taxon>
        <taxon>Powellomyces</taxon>
    </lineage>
</organism>
<dbReference type="EMBL" id="QEAQ01000051">
    <property type="protein sequence ID" value="TPX57509.1"/>
    <property type="molecule type" value="Genomic_DNA"/>
</dbReference>
<dbReference type="AlphaFoldDB" id="A0A507E0A6"/>
<evidence type="ECO:0000259" key="9">
    <source>
        <dbReference type="PROSITE" id="PS51194"/>
    </source>
</evidence>
<keyword evidence="4 6" id="KW-0347">Helicase</keyword>
<dbReference type="Proteomes" id="UP000318582">
    <property type="component" value="Unassembled WGS sequence"/>
</dbReference>
<feature type="compositionally biased region" description="Gly residues" evidence="7">
    <location>
        <begin position="604"/>
        <end position="614"/>
    </location>
</feature>
<accession>A0A507E0A6</accession>
<dbReference type="InterPro" id="IPR011545">
    <property type="entry name" value="DEAD/DEAH_box_helicase_dom"/>
</dbReference>
<evidence type="ECO:0000256" key="7">
    <source>
        <dbReference type="SAM" id="MobiDB-lite"/>
    </source>
</evidence>
<keyword evidence="3 6" id="KW-0378">Hydrolase</keyword>